<dbReference type="AlphaFoldDB" id="A0A0G0HQK2"/>
<comment type="caution">
    <text evidence="1">The sequence shown here is derived from an EMBL/GenBank/DDBJ whole genome shotgun (WGS) entry which is preliminary data.</text>
</comment>
<organism evidence="1 2">
    <name type="scientific">Candidatus Woesebacteria bacterium GW2011_GWA1_37_8</name>
    <dbReference type="NCBI Taxonomy" id="1618546"/>
    <lineage>
        <taxon>Bacteria</taxon>
        <taxon>Candidatus Woeseibacteriota</taxon>
    </lineage>
</organism>
<accession>A0A0G0HQK2</accession>
<protein>
    <submittedName>
        <fullName evidence="1">Uncharacterized protein</fullName>
    </submittedName>
</protein>
<reference evidence="1 2" key="1">
    <citation type="journal article" date="2015" name="Nature">
        <title>rRNA introns, odd ribosomes, and small enigmatic genomes across a large radiation of phyla.</title>
        <authorList>
            <person name="Brown C.T."/>
            <person name="Hug L.A."/>
            <person name="Thomas B.C."/>
            <person name="Sharon I."/>
            <person name="Castelle C.J."/>
            <person name="Singh A."/>
            <person name="Wilkins M.J."/>
            <person name="Williams K.H."/>
            <person name="Banfield J.F."/>
        </authorList>
    </citation>
    <scope>NUCLEOTIDE SEQUENCE [LARGE SCALE GENOMIC DNA]</scope>
</reference>
<name>A0A0G0HQK2_9BACT</name>
<proteinExistence type="predicted"/>
<evidence type="ECO:0000313" key="2">
    <source>
        <dbReference type="Proteomes" id="UP000034603"/>
    </source>
</evidence>
<dbReference type="Proteomes" id="UP000034603">
    <property type="component" value="Unassembled WGS sequence"/>
</dbReference>
<evidence type="ECO:0000313" key="1">
    <source>
        <dbReference type="EMBL" id="KKQ45433.1"/>
    </source>
</evidence>
<dbReference type="EMBL" id="LBTR01000015">
    <property type="protein sequence ID" value="KKQ45433.1"/>
    <property type="molecule type" value="Genomic_DNA"/>
</dbReference>
<gene>
    <name evidence="1" type="ORF">US62_C0015G0014</name>
</gene>
<sequence>MAEISLEERKIKELALKAQLGRNSLDYQRSRRRKHPALTFEQHLEIAQGIKREINNLIHNGRVESDFVI</sequence>